<reference evidence="7" key="1">
    <citation type="journal article" date="2019" name="Int. J. Syst. Evol. Microbiol.">
        <title>The Global Catalogue of Microorganisms (GCM) 10K type strain sequencing project: providing services to taxonomists for standard genome sequencing and annotation.</title>
        <authorList>
            <consortium name="The Broad Institute Genomics Platform"/>
            <consortium name="The Broad Institute Genome Sequencing Center for Infectious Disease"/>
            <person name="Wu L."/>
            <person name="Ma J."/>
        </authorList>
    </citation>
    <scope>NUCLEOTIDE SEQUENCE [LARGE SCALE GENOMIC DNA]</scope>
    <source>
        <strain evidence="7">JCM 18657</strain>
    </source>
</reference>
<keyword evidence="1" id="KW-0805">Transcription regulation</keyword>
<dbReference type="PANTHER" id="PTHR30146">
    <property type="entry name" value="LACI-RELATED TRANSCRIPTIONAL REPRESSOR"/>
    <property type="match status" value="1"/>
</dbReference>
<dbReference type="PANTHER" id="PTHR30146:SF145">
    <property type="entry name" value="RIBOSE OPERON REPRESSOR"/>
    <property type="match status" value="1"/>
</dbReference>
<name>A0ABW2V809_9BACL</name>
<dbReference type="Gene3D" id="1.10.260.40">
    <property type="entry name" value="lambda repressor-like DNA-binding domains"/>
    <property type="match status" value="1"/>
</dbReference>
<dbReference type="InterPro" id="IPR010982">
    <property type="entry name" value="Lambda_DNA-bd_dom_sf"/>
</dbReference>
<dbReference type="PROSITE" id="PS50943">
    <property type="entry name" value="HTH_CROC1"/>
    <property type="match status" value="1"/>
</dbReference>
<keyword evidence="7" id="KW-1185">Reference proteome</keyword>
<comment type="caution">
    <text evidence="6">The sequence shown here is derived from an EMBL/GenBank/DDBJ whole genome shotgun (WGS) entry which is preliminary data.</text>
</comment>
<evidence type="ECO:0000256" key="3">
    <source>
        <dbReference type="ARBA" id="ARBA00023163"/>
    </source>
</evidence>
<feature type="domain" description="HTH cro/C1-type" evidence="5">
    <location>
        <begin position="15"/>
        <end position="59"/>
    </location>
</feature>
<dbReference type="Gene3D" id="3.40.50.2300">
    <property type="match status" value="2"/>
</dbReference>
<dbReference type="RefSeq" id="WP_138790622.1">
    <property type="nucleotide sequence ID" value="NZ_JBHTGQ010000048.1"/>
</dbReference>
<protein>
    <submittedName>
        <fullName evidence="6">LacI family DNA-binding transcriptional regulator</fullName>
    </submittedName>
</protein>
<dbReference type="InterPro" id="IPR000843">
    <property type="entry name" value="HTH_LacI"/>
</dbReference>
<dbReference type="GO" id="GO:0003677">
    <property type="term" value="F:DNA binding"/>
    <property type="evidence" value="ECO:0007669"/>
    <property type="project" value="UniProtKB-KW"/>
</dbReference>
<sequence>MNSTNEPPKSPQKATIADVAKAAGVSKTTISRYLSGDYKSISASTLKRIEEAIAELRYRPNRMARGLRQARSYSIGMIFADISNPYSTSVLRGAEDVCTRHGYSIIVCNTDNDPVKEKNYIHMMQAHRIDGLIIHPTGHNKDILNEMADERIPVVLIDREIPGLAFDTVGTDNYRAMSEATRFFLDQGYERIGFFSQPIEHVSSRAERFLAFTDVLRNAGHPSVNDLYEFEIRKNAQLEEQLERFIEATSGQSRMLFAVNGITQLKLINALQTRGLRIPEDIGIAGFDDSDWAPVIGSGITTVAQPTYEIGQRAMEKVLQRLGGDDSAKERIALPGQLIIRGSTPSQK</sequence>
<evidence type="ECO:0000259" key="5">
    <source>
        <dbReference type="PROSITE" id="PS50943"/>
    </source>
</evidence>
<dbReference type="InterPro" id="IPR028082">
    <property type="entry name" value="Peripla_BP_I"/>
</dbReference>
<dbReference type="Pfam" id="PF13377">
    <property type="entry name" value="Peripla_BP_3"/>
    <property type="match status" value="1"/>
</dbReference>
<dbReference type="InterPro" id="IPR001387">
    <property type="entry name" value="Cro/C1-type_HTH"/>
</dbReference>
<dbReference type="SMART" id="SM00354">
    <property type="entry name" value="HTH_LACI"/>
    <property type="match status" value="1"/>
</dbReference>
<dbReference type="InterPro" id="IPR046335">
    <property type="entry name" value="LacI/GalR-like_sensor"/>
</dbReference>
<keyword evidence="3" id="KW-0804">Transcription</keyword>
<accession>A0ABW2V809</accession>
<dbReference type="Proteomes" id="UP001596528">
    <property type="component" value="Unassembled WGS sequence"/>
</dbReference>
<gene>
    <name evidence="6" type="ORF">ACFQWB_16710</name>
</gene>
<dbReference type="PROSITE" id="PS00356">
    <property type="entry name" value="HTH_LACI_1"/>
    <property type="match status" value="1"/>
</dbReference>
<evidence type="ECO:0000259" key="4">
    <source>
        <dbReference type="PROSITE" id="PS50932"/>
    </source>
</evidence>
<evidence type="ECO:0000313" key="6">
    <source>
        <dbReference type="EMBL" id="MFC7751560.1"/>
    </source>
</evidence>
<dbReference type="SUPFAM" id="SSF47413">
    <property type="entry name" value="lambda repressor-like DNA-binding domains"/>
    <property type="match status" value="1"/>
</dbReference>
<keyword evidence="2 6" id="KW-0238">DNA-binding</keyword>
<dbReference type="CDD" id="cd01392">
    <property type="entry name" value="HTH_LacI"/>
    <property type="match status" value="1"/>
</dbReference>
<evidence type="ECO:0000256" key="2">
    <source>
        <dbReference type="ARBA" id="ARBA00023125"/>
    </source>
</evidence>
<dbReference type="EMBL" id="JBHTGQ010000048">
    <property type="protein sequence ID" value="MFC7751560.1"/>
    <property type="molecule type" value="Genomic_DNA"/>
</dbReference>
<dbReference type="CDD" id="cd06283">
    <property type="entry name" value="PBP1_RegR_EndR_KdgR-like"/>
    <property type="match status" value="1"/>
</dbReference>
<dbReference type="Pfam" id="PF00356">
    <property type="entry name" value="LacI"/>
    <property type="match status" value="1"/>
</dbReference>
<organism evidence="6 7">
    <name type="scientific">Paenibacillus thermoaerophilus</name>
    <dbReference type="NCBI Taxonomy" id="1215385"/>
    <lineage>
        <taxon>Bacteria</taxon>
        <taxon>Bacillati</taxon>
        <taxon>Bacillota</taxon>
        <taxon>Bacilli</taxon>
        <taxon>Bacillales</taxon>
        <taxon>Paenibacillaceae</taxon>
        <taxon>Paenibacillus</taxon>
    </lineage>
</organism>
<feature type="domain" description="HTH lacI-type" evidence="4">
    <location>
        <begin position="14"/>
        <end position="69"/>
    </location>
</feature>
<dbReference type="SUPFAM" id="SSF53822">
    <property type="entry name" value="Periplasmic binding protein-like I"/>
    <property type="match status" value="1"/>
</dbReference>
<dbReference type="PROSITE" id="PS50932">
    <property type="entry name" value="HTH_LACI_2"/>
    <property type="match status" value="1"/>
</dbReference>
<evidence type="ECO:0000313" key="7">
    <source>
        <dbReference type="Proteomes" id="UP001596528"/>
    </source>
</evidence>
<proteinExistence type="predicted"/>
<evidence type="ECO:0000256" key="1">
    <source>
        <dbReference type="ARBA" id="ARBA00023015"/>
    </source>
</evidence>